<proteinExistence type="predicted"/>
<dbReference type="Proteomes" id="UP001432000">
    <property type="component" value="Chromosome"/>
</dbReference>
<evidence type="ECO:0000313" key="2">
    <source>
        <dbReference type="Proteomes" id="UP001432000"/>
    </source>
</evidence>
<evidence type="ECO:0000313" key="1">
    <source>
        <dbReference type="EMBL" id="WXG68726.1"/>
    </source>
</evidence>
<dbReference type="RefSeq" id="WP_338889115.1">
    <property type="nucleotide sequence ID" value="NZ_CP147846.1"/>
</dbReference>
<dbReference type="EMBL" id="CP147846">
    <property type="protein sequence ID" value="WXG68726.1"/>
    <property type="molecule type" value="Genomic_DNA"/>
</dbReference>
<keyword evidence="2" id="KW-1185">Reference proteome</keyword>
<gene>
    <name evidence="1" type="ORF">WDS16_26680</name>
</gene>
<protein>
    <submittedName>
        <fullName evidence="1">Uncharacterized protein</fullName>
    </submittedName>
</protein>
<organism evidence="1 2">
    <name type="scientific">Rhodococcus sovatensis</name>
    <dbReference type="NCBI Taxonomy" id="1805840"/>
    <lineage>
        <taxon>Bacteria</taxon>
        <taxon>Bacillati</taxon>
        <taxon>Actinomycetota</taxon>
        <taxon>Actinomycetes</taxon>
        <taxon>Mycobacteriales</taxon>
        <taxon>Nocardiaceae</taxon>
        <taxon>Rhodococcus</taxon>
    </lineage>
</organism>
<accession>A0ABZ2PLW1</accession>
<name>A0ABZ2PLW1_9NOCA</name>
<sequence>MIPIDLGSRTPSLPHRLEIWRAMALMPALDVPWSGTLASAFGAVD</sequence>
<reference evidence="1 2" key="1">
    <citation type="submission" date="2024-03" db="EMBL/GenBank/DDBJ databases">
        <title>Natural products discovery in diverse microorganisms through a two-stage MS feature dereplication strategy.</title>
        <authorList>
            <person name="Zhang R."/>
        </authorList>
    </citation>
    <scope>NUCLEOTIDE SEQUENCE [LARGE SCALE GENOMIC DNA]</scope>
    <source>
        <strain evidence="1 2">18930</strain>
    </source>
</reference>